<gene>
    <name evidence="1" type="ORF">MFFC18_13820</name>
</gene>
<reference evidence="1 2" key="1">
    <citation type="submission" date="2019-08" db="EMBL/GenBank/DDBJ databases">
        <title>Deep-cultivation of Planctomycetes and their phenomic and genomic characterization uncovers novel biology.</title>
        <authorList>
            <person name="Wiegand S."/>
            <person name="Jogler M."/>
            <person name="Boedeker C."/>
            <person name="Pinto D."/>
            <person name="Vollmers J."/>
            <person name="Rivas-Marin E."/>
            <person name="Kohn T."/>
            <person name="Peeters S.H."/>
            <person name="Heuer A."/>
            <person name="Rast P."/>
            <person name="Oberbeckmann S."/>
            <person name="Bunk B."/>
            <person name="Jeske O."/>
            <person name="Meyerdierks A."/>
            <person name="Storesund J.E."/>
            <person name="Kallscheuer N."/>
            <person name="Luecker S."/>
            <person name="Lage O.M."/>
            <person name="Pohl T."/>
            <person name="Merkel B.J."/>
            <person name="Hornburger P."/>
            <person name="Mueller R.-W."/>
            <person name="Bruemmer F."/>
            <person name="Labrenz M."/>
            <person name="Spormann A.M."/>
            <person name="Op den Camp H."/>
            <person name="Overmann J."/>
            <person name="Amann R."/>
            <person name="Jetten M.S.M."/>
            <person name="Mascher T."/>
            <person name="Medema M.H."/>
            <person name="Devos D.P."/>
            <person name="Kaster A.-K."/>
            <person name="Ovreas L."/>
            <person name="Rohde M."/>
            <person name="Galperin M.Y."/>
            <person name="Jogler C."/>
        </authorList>
    </citation>
    <scope>NUCLEOTIDE SEQUENCE [LARGE SCALE GENOMIC DNA]</scope>
    <source>
        <strain evidence="1 2">FC18</strain>
    </source>
</reference>
<proteinExistence type="predicted"/>
<protein>
    <submittedName>
        <fullName evidence="1">Uncharacterized protein</fullName>
    </submittedName>
</protein>
<dbReference type="STRING" id="980251.GCA_001642875_00355"/>
<dbReference type="KEGG" id="mff:MFFC18_13820"/>
<accession>A0A5B9PAK3</accession>
<dbReference type="AlphaFoldDB" id="A0A5B9PAK3"/>
<evidence type="ECO:0000313" key="2">
    <source>
        <dbReference type="Proteomes" id="UP000322214"/>
    </source>
</evidence>
<dbReference type="Proteomes" id="UP000322214">
    <property type="component" value="Chromosome"/>
</dbReference>
<dbReference type="EMBL" id="CP042912">
    <property type="protein sequence ID" value="QEG21526.1"/>
    <property type="molecule type" value="Genomic_DNA"/>
</dbReference>
<keyword evidence="2" id="KW-1185">Reference proteome</keyword>
<sequence>MKRSAAILGPTPPFLRWTIVVPCPFRDADAKNLTDAAFRELRSLRAVAVGELERRIVDGVCLHPDADSNRPGEALGFPVEEVYAAYGGKKEADAACLRCPANVPVASSELDGEVEFSKAGCFGWLPFGNDDGASGFMALMECEGSGRETQGLSIVDQFEAAFLSQEDSGLFPTTSPRWFGVWSQGKFTKQQLVWLDRVCQQIDSASIAWQRLARAVRVSIEHDLEFRVDLTPAGSSDGVCWHVESCCSCCGASDPEALCKVCGTKAAPLRARKTRVLGLRPYLKLVAIFGAEETKRLCEK</sequence>
<dbReference type="RefSeq" id="WP_075083156.1">
    <property type="nucleotide sequence ID" value="NZ_CP042912.1"/>
</dbReference>
<name>A0A5B9PAK3_9BACT</name>
<organism evidence="1 2">
    <name type="scientific">Mariniblastus fucicola</name>
    <dbReference type="NCBI Taxonomy" id="980251"/>
    <lineage>
        <taxon>Bacteria</taxon>
        <taxon>Pseudomonadati</taxon>
        <taxon>Planctomycetota</taxon>
        <taxon>Planctomycetia</taxon>
        <taxon>Pirellulales</taxon>
        <taxon>Pirellulaceae</taxon>
        <taxon>Mariniblastus</taxon>
    </lineage>
</organism>
<evidence type="ECO:0000313" key="1">
    <source>
        <dbReference type="EMBL" id="QEG21526.1"/>
    </source>
</evidence>